<name>A0AAV7IM68_COTGL</name>
<dbReference type="AlphaFoldDB" id="A0AAV7IM68"/>
<keyword evidence="2" id="KW-1185">Reference proteome</keyword>
<evidence type="ECO:0000313" key="2">
    <source>
        <dbReference type="Proteomes" id="UP000826195"/>
    </source>
</evidence>
<evidence type="ECO:0000313" key="1">
    <source>
        <dbReference type="EMBL" id="KAH0553929.1"/>
    </source>
</evidence>
<dbReference type="Proteomes" id="UP000826195">
    <property type="component" value="Unassembled WGS sequence"/>
</dbReference>
<gene>
    <name evidence="1" type="ORF">KQX54_005923</name>
</gene>
<organism evidence="1 2">
    <name type="scientific">Cotesia glomerata</name>
    <name type="common">Lepidopteran parasitic wasp</name>
    <name type="synonym">Apanteles glomeratus</name>
    <dbReference type="NCBI Taxonomy" id="32391"/>
    <lineage>
        <taxon>Eukaryota</taxon>
        <taxon>Metazoa</taxon>
        <taxon>Ecdysozoa</taxon>
        <taxon>Arthropoda</taxon>
        <taxon>Hexapoda</taxon>
        <taxon>Insecta</taxon>
        <taxon>Pterygota</taxon>
        <taxon>Neoptera</taxon>
        <taxon>Endopterygota</taxon>
        <taxon>Hymenoptera</taxon>
        <taxon>Apocrita</taxon>
        <taxon>Ichneumonoidea</taxon>
        <taxon>Braconidae</taxon>
        <taxon>Microgastrinae</taxon>
        <taxon>Cotesia</taxon>
    </lineage>
</organism>
<protein>
    <submittedName>
        <fullName evidence="1">Uncharacterized protein</fullName>
    </submittedName>
</protein>
<reference evidence="1 2" key="1">
    <citation type="journal article" date="2021" name="J. Hered.">
        <title>A chromosome-level genome assembly of the parasitoid wasp, Cotesia glomerata (Hymenoptera: Braconidae).</title>
        <authorList>
            <person name="Pinto B.J."/>
            <person name="Weis J.J."/>
            <person name="Gamble T."/>
            <person name="Ode P.J."/>
            <person name="Paul R."/>
            <person name="Zaspel J.M."/>
        </authorList>
    </citation>
    <scope>NUCLEOTIDE SEQUENCE [LARGE SCALE GENOMIC DNA]</scope>
    <source>
        <strain evidence="1">CgM1</strain>
    </source>
</reference>
<dbReference type="EMBL" id="JAHXZJ010001119">
    <property type="protein sequence ID" value="KAH0553929.1"/>
    <property type="molecule type" value="Genomic_DNA"/>
</dbReference>
<accession>A0AAV7IM68</accession>
<comment type="caution">
    <text evidence="1">The sequence shown here is derived from an EMBL/GenBank/DDBJ whole genome shotgun (WGS) entry which is preliminary data.</text>
</comment>
<sequence length="112" mass="12990">MRVVGSPTLYKTRSRRSSCLEYTMQSSDMCPRYEEGAIMIPCWQRCRFIRPCFLIPAINVPKMIFQKHPPDGSYLVVGFHLGQTHLYVLKFVAFAYMVPLLVKQPGSRLMWA</sequence>
<proteinExistence type="predicted"/>